<evidence type="ECO:0000256" key="2">
    <source>
        <dbReference type="ARBA" id="ARBA00022729"/>
    </source>
</evidence>
<dbReference type="EnsemblPlants" id="LPERR03G31390.1">
    <property type="protein sequence ID" value="LPERR03G31390.1"/>
    <property type="gene ID" value="LPERR03G31390"/>
</dbReference>
<keyword evidence="4" id="KW-0325">Glycoprotein</keyword>
<reference evidence="10" key="2">
    <citation type="submission" date="2013-12" db="EMBL/GenBank/DDBJ databases">
        <authorList>
            <person name="Yu Y."/>
            <person name="Lee S."/>
            <person name="de Baynast K."/>
            <person name="Wissotski M."/>
            <person name="Liu L."/>
            <person name="Talag J."/>
            <person name="Goicoechea J."/>
            <person name="Angelova A."/>
            <person name="Jetty R."/>
            <person name="Kudrna D."/>
            <person name="Golser W."/>
            <person name="Rivera L."/>
            <person name="Zhang J."/>
            <person name="Wing R."/>
        </authorList>
    </citation>
    <scope>NUCLEOTIDE SEQUENCE</scope>
</reference>
<reference evidence="9 10" key="1">
    <citation type="submission" date="2012-08" db="EMBL/GenBank/DDBJ databases">
        <title>Oryza genome evolution.</title>
        <authorList>
            <person name="Wing R.A."/>
        </authorList>
    </citation>
    <scope>NUCLEOTIDE SEQUENCE</scope>
</reference>
<dbReference type="Proteomes" id="UP000032180">
    <property type="component" value="Chromosome 3"/>
</dbReference>
<feature type="chain" id="PRO_5002348457" description="Bifunctional inhibitor/plant lipid transfer protein/seed storage helical domain-containing protein" evidence="7">
    <location>
        <begin position="31"/>
        <end position="179"/>
    </location>
</feature>
<accession>A0A0D9W024</accession>
<reference evidence="9" key="3">
    <citation type="submission" date="2015-04" db="UniProtKB">
        <authorList>
            <consortium name="EnsemblPlants"/>
        </authorList>
    </citation>
    <scope>IDENTIFICATION</scope>
</reference>
<dbReference type="SUPFAM" id="SSF47699">
    <property type="entry name" value="Bifunctional inhibitor/lipid-transfer protein/seed storage 2S albumin"/>
    <property type="match status" value="1"/>
</dbReference>
<dbReference type="AlphaFoldDB" id="A0A0D9W024"/>
<dbReference type="CDD" id="cd00010">
    <property type="entry name" value="AAI_LTSS"/>
    <property type="match status" value="1"/>
</dbReference>
<dbReference type="Gene3D" id="1.10.110.10">
    <property type="entry name" value="Plant lipid-transfer and hydrophobic proteins"/>
    <property type="match status" value="1"/>
</dbReference>
<sequence>MAMGAARCDAVIGIVLAVATALMACRCAAAADSGDGGGGTGCMPELVSLTPCMGYMSGNATAPAAACCSALSGVLRTSPRCLCMVLGGTAASLGVAVDAARAVALPGSCGVKAPPASQCDAAGAPVSSPASPTTSGGTPATPTMTPGSKSTQYSDCNVNSSRMILVIFVVAIILLFNNY</sequence>
<dbReference type="PRINTS" id="PR00382">
    <property type="entry name" value="LIPIDTRNSFER"/>
</dbReference>
<protein>
    <recommendedName>
        <fullName evidence="8">Bifunctional inhibitor/plant lipid transfer protein/seed storage helical domain-containing protein</fullName>
    </recommendedName>
</protein>
<keyword evidence="6" id="KW-0812">Transmembrane</keyword>
<dbReference type="STRING" id="77586.A0A0D9W024"/>
<dbReference type="SMART" id="SM00499">
    <property type="entry name" value="AAI"/>
    <property type="match status" value="1"/>
</dbReference>
<keyword evidence="6" id="KW-0472">Membrane</keyword>
<dbReference type="InterPro" id="IPR043325">
    <property type="entry name" value="LTSS"/>
</dbReference>
<dbReference type="GO" id="GO:0006869">
    <property type="term" value="P:lipid transport"/>
    <property type="evidence" value="ECO:0007669"/>
    <property type="project" value="InterPro"/>
</dbReference>
<feature type="transmembrane region" description="Helical" evidence="6">
    <location>
        <begin position="160"/>
        <end position="177"/>
    </location>
</feature>
<evidence type="ECO:0000256" key="7">
    <source>
        <dbReference type="SAM" id="SignalP"/>
    </source>
</evidence>
<keyword evidence="2 7" id="KW-0732">Signal</keyword>
<evidence type="ECO:0000256" key="4">
    <source>
        <dbReference type="ARBA" id="ARBA00023180"/>
    </source>
</evidence>
<proteinExistence type="inferred from homology"/>
<feature type="domain" description="Bifunctional inhibitor/plant lipid transfer protein/seed storage helical" evidence="8">
    <location>
        <begin position="42"/>
        <end position="119"/>
    </location>
</feature>
<dbReference type="InterPro" id="IPR000528">
    <property type="entry name" value="Plant_nsLTP"/>
</dbReference>
<organism evidence="9 10">
    <name type="scientific">Leersia perrieri</name>
    <dbReference type="NCBI Taxonomy" id="77586"/>
    <lineage>
        <taxon>Eukaryota</taxon>
        <taxon>Viridiplantae</taxon>
        <taxon>Streptophyta</taxon>
        <taxon>Embryophyta</taxon>
        <taxon>Tracheophyta</taxon>
        <taxon>Spermatophyta</taxon>
        <taxon>Magnoliopsida</taxon>
        <taxon>Liliopsida</taxon>
        <taxon>Poales</taxon>
        <taxon>Poaceae</taxon>
        <taxon>BOP clade</taxon>
        <taxon>Oryzoideae</taxon>
        <taxon>Oryzeae</taxon>
        <taxon>Oryzinae</taxon>
        <taxon>Leersia</taxon>
    </lineage>
</organism>
<evidence type="ECO:0000313" key="10">
    <source>
        <dbReference type="Proteomes" id="UP000032180"/>
    </source>
</evidence>
<keyword evidence="10" id="KW-1185">Reference proteome</keyword>
<dbReference type="HOGENOM" id="CLU_089796_3_1_1"/>
<feature type="signal peptide" evidence="7">
    <location>
        <begin position="1"/>
        <end position="30"/>
    </location>
</feature>
<comment type="similarity">
    <text evidence="1">Belongs to the plant LTP family.</text>
</comment>
<dbReference type="Gramene" id="LPERR03G31390.1">
    <property type="protein sequence ID" value="LPERR03G31390.1"/>
    <property type="gene ID" value="LPERR03G31390"/>
</dbReference>
<feature type="region of interest" description="Disordered" evidence="5">
    <location>
        <begin position="122"/>
        <end position="152"/>
    </location>
</feature>
<dbReference type="InterPro" id="IPR016140">
    <property type="entry name" value="Bifunc_inhib/LTP/seed_store"/>
</dbReference>
<dbReference type="InterPro" id="IPR036312">
    <property type="entry name" value="Bifun_inhib/LTP/seed_sf"/>
</dbReference>
<dbReference type="Pfam" id="PF14368">
    <property type="entry name" value="LTP_2"/>
    <property type="match status" value="1"/>
</dbReference>
<keyword evidence="6" id="KW-1133">Transmembrane helix</keyword>
<evidence type="ECO:0000259" key="8">
    <source>
        <dbReference type="SMART" id="SM00499"/>
    </source>
</evidence>
<evidence type="ECO:0000256" key="3">
    <source>
        <dbReference type="ARBA" id="ARBA00023157"/>
    </source>
</evidence>
<dbReference type="eggNOG" id="ENOG502R5VF">
    <property type="taxonomic scope" value="Eukaryota"/>
</dbReference>
<evidence type="ECO:0000256" key="1">
    <source>
        <dbReference type="ARBA" id="ARBA00009748"/>
    </source>
</evidence>
<evidence type="ECO:0000256" key="6">
    <source>
        <dbReference type="SAM" id="Phobius"/>
    </source>
</evidence>
<dbReference type="PROSITE" id="PS51257">
    <property type="entry name" value="PROKAR_LIPOPROTEIN"/>
    <property type="match status" value="1"/>
</dbReference>
<keyword evidence="3" id="KW-1015">Disulfide bond</keyword>
<name>A0A0D9W024_9ORYZ</name>
<evidence type="ECO:0000313" key="9">
    <source>
        <dbReference type="EnsemblPlants" id="LPERR03G31390.1"/>
    </source>
</evidence>
<dbReference type="PANTHER" id="PTHR33044">
    <property type="entry name" value="BIFUNCTIONAL INHIBITOR/LIPID-TRANSFER PROTEIN/SEED STORAGE 2S ALBUMIN SUPERFAMILY PROTEIN-RELATED"/>
    <property type="match status" value="1"/>
</dbReference>
<dbReference type="GO" id="GO:0008289">
    <property type="term" value="F:lipid binding"/>
    <property type="evidence" value="ECO:0007669"/>
    <property type="project" value="InterPro"/>
</dbReference>
<feature type="compositionally biased region" description="Low complexity" evidence="5">
    <location>
        <begin position="122"/>
        <end position="148"/>
    </location>
</feature>
<evidence type="ECO:0000256" key="5">
    <source>
        <dbReference type="SAM" id="MobiDB-lite"/>
    </source>
</evidence>